<reference evidence="2" key="1">
    <citation type="journal article" date="2021" name="New Phytol.">
        <title>Evolutionary innovations through gain and loss of genes in the ectomycorrhizal Boletales.</title>
        <authorList>
            <person name="Wu G."/>
            <person name="Miyauchi S."/>
            <person name="Morin E."/>
            <person name="Kuo A."/>
            <person name="Drula E."/>
            <person name="Varga T."/>
            <person name="Kohler A."/>
            <person name="Feng B."/>
            <person name="Cao Y."/>
            <person name="Lipzen A."/>
            <person name="Daum C."/>
            <person name="Hundley H."/>
            <person name="Pangilinan J."/>
            <person name="Johnson J."/>
            <person name="Barry K."/>
            <person name="LaButti K."/>
            <person name="Ng V."/>
            <person name="Ahrendt S."/>
            <person name="Min B."/>
            <person name="Choi I.G."/>
            <person name="Park H."/>
            <person name="Plett J.M."/>
            <person name="Magnuson J."/>
            <person name="Spatafora J.W."/>
            <person name="Nagy L.G."/>
            <person name="Henrissat B."/>
            <person name="Grigoriev I.V."/>
            <person name="Yang Z.L."/>
            <person name="Xu J."/>
            <person name="Martin F.M."/>
        </authorList>
    </citation>
    <scope>NUCLEOTIDE SEQUENCE</scope>
    <source>
        <strain evidence="2">KKN 215</strain>
    </source>
</reference>
<sequence length="933" mass="100198">MRQDKVYSRVCISVILGIAAFNLLGAARRAWNVQGNGSNAVQIPLNAAAILDTCHSLNFKPGPPPDFNERKVSDRFVPGTGPVLIKNATIWTGRVDGLEEIVGDLLLDSGIIKAVGHIDSSLLAQLDNVVTVNANGAWVTPGIVDLHSHIGVTSSPSFSGSSDTNSFKGPILPWLRALDALNTHNDAYRLSVAGGITTGLVLPGSANAIGGQGIVIKYRPSTTRAPTGLLLENPYSTNTTEYDPGKAFRWRQMKHACGENPDRVYRGTRMDTTWAFRQAYNKAREVKNAQDVYCSKALAGQWAGLGDFPTDYQWEALVDVLRGRVKVHTHCYETVDLDDLVRITNEFKFSIAAFHHAHETYLVPDTLKSTYGGAPAAALFATNARYKRESWRGSEYAPKILAENGIKVVMKSDHPVLDSRYLLYEAQQAHYYGLPSNLALASVTTVPAETLGLEHRVGFVKAGYDADIVLWDSHPLTLGATPQQVWIDGVAQLKTPTLAPLKESKHLQEPPHTPNFDKEAEVALEYEGLPPLLPSHSKEGLVVFTNFTSVYVREGGKILEVSGLAHDEVFVVQNGKPLCRGPMDGCTAFTRLSDATFVNLQFGSISPGLVTYGSALGLEEISAESSTNDGYVYDPLLGDIPAILGKAPVIRAADGLQFTTRNALLAYRAGVTTAITAPQTSGILAGLSVAFSTGAEHKLKEGAIVQDIVAVHVSIHHQGVPSISTQIAALRHLLKEKKHHGHVAIWADKVVKGHIPLVIDVSSADAIATIIELKREVEKETGHALRITLTGASEAAVVAKEIADANIGVIVSPSRPYPSSWEDRRINPGPPLAPQNIVSTLLSHNITVAVGVPGTWQARNTRFDIAWVALDARGSISHSEALALASVNVEALLGLTSNEAEADLVATQGGDLLGFEGKVVAVISPSRGIVDLF</sequence>
<keyword evidence="3" id="KW-1185">Reference proteome</keyword>
<dbReference type="EMBL" id="JAEVFJ010000054">
    <property type="protein sequence ID" value="KAH8080279.1"/>
    <property type="molecule type" value="Genomic_DNA"/>
</dbReference>
<evidence type="ECO:0000259" key="1">
    <source>
        <dbReference type="Pfam" id="PF01979"/>
    </source>
</evidence>
<accession>A0A8K0UGJ9</accession>
<dbReference type="InterPro" id="IPR011059">
    <property type="entry name" value="Metal-dep_hydrolase_composite"/>
</dbReference>
<dbReference type="InterPro" id="IPR050138">
    <property type="entry name" value="DHOase/Allantoinase_Hydrolase"/>
</dbReference>
<dbReference type="Proteomes" id="UP000813824">
    <property type="component" value="Unassembled WGS sequence"/>
</dbReference>
<gene>
    <name evidence="2" type="ORF">BXZ70DRAFT_901497</name>
</gene>
<proteinExistence type="predicted"/>
<feature type="domain" description="Amidohydrolase-related" evidence="1">
    <location>
        <begin position="392"/>
        <end position="489"/>
    </location>
</feature>
<dbReference type="InterPro" id="IPR032466">
    <property type="entry name" value="Metal_Hydrolase"/>
</dbReference>
<dbReference type="InterPro" id="IPR006680">
    <property type="entry name" value="Amidohydro-rel"/>
</dbReference>
<dbReference type="PANTHER" id="PTHR43668">
    <property type="entry name" value="ALLANTOINASE"/>
    <property type="match status" value="1"/>
</dbReference>
<dbReference type="GO" id="GO:0005737">
    <property type="term" value="C:cytoplasm"/>
    <property type="evidence" value="ECO:0007669"/>
    <property type="project" value="TreeGrafter"/>
</dbReference>
<dbReference type="PANTHER" id="PTHR43668:SF5">
    <property type="entry name" value="AMIDOHYDROLASE 3 DOMAIN-CONTAINING PROTEIN"/>
    <property type="match status" value="1"/>
</dbReference>
<dbReference type="GO" id="GO:0004038">
    <property type="term" value="F:allantoinase activity"/>
    <property type="evidence" value="ECO:0007669"/>
    <property type="project" value="TreeGrafter"/>
</dbReference>
<dbReference type="Gene3D" id="3.20.20.140">
    <property type="entry name" value="Metal-dependent hydrolases"/>
    <property type="match status" value="2"/>
</dbReference>
<dbReference type="Pfam" id="PF01979">
    <property type="entry name" value="Amidohydro_1"/>
    <property type="match status" value="1"/>
</dbReference>
<dbReference type="SUPFAM" id="SSF51338">
    <property type="entry name" value="Composite domain of metallo-dependent hydrolases"/>
    <property type="match status" value="1"/>
</dbReference>
<comment type="caution">
    <text evidence="2">The sequence shown here is derived from an EMBL/GenBank/DDBJ whole genome shotgun (WGS) entry which is preliminary data.</text>
</comment>
<dbReference type="GO" id="GO:0006145">
    <property type="term" value="P:purine nucleobase catabolic process"/>
    <property type="evidence" value="ECO:0007669"/>
    <property type="project" value="TreeGrafter"/>
</dbReference>
<protein>
    <submittedName>
        <fullName evidence="2">Carbohydrate esterase family 9 protein</fullName>
    </submittedName>
</protein>
<name>A0A8K0UGJ9_9AGAR</name>
<evidence type="ECO:0000313" key="2">
    <source>
        <dbReference type="EMBL" id="KAH8080279.1"/>
    </source>
</evidence>
<organism evidence="2 3">
    <name type="scientific">Cristinia sonorae</name>
    <dbReference type="NCBI Taxonomy" id="1940300"/>
    <lineage>
        <taxon>Eukaryota</taxon>
        <taxon>Fungi</taxon>
        <taxon>Dikarya</taxon>
        <taxon>Basidiomycota</taxon>
        <taxon>Agaricomycotina</taxon>
        <taxon>Agaricomycetes</taxon>
        <taxon>Agaricomycetidae</taxon>
        <taxon>Agaricales</taxon>
        <taxon>Pleurotineae</taxon>
        <taxon>Stephanosporaceae</taxon>
        <taxon>Cristinia</taxon>
    </lineage>
</organism>
<dbReference type="AlphaFoldDB" id="A0A8K0UGJ9"/>
<evidence type="ECO:0000313" key="3">
    <source>
        <dbReference type="Proteomes" id="UP000813824"/>
    </source>
</evidence>
<dbReference type="OrthoDB" id="10258955at2759"/>
<dbReference type="SUPFAM" id="SSF51556">
    <property type="entry name" value="Metallo-dependent hydrolases"/>
    <property type="match status" value="2"/>
</dbReference>